<evidence type="ECO:0000313" key="3">
    <source>
        <dbReference type="EMBL" id="MDJ1180310.1"/>
    </source>
</evidence>
<evidence type="ECO:0000313" key="4">
    <source>
        <dbReference type="Proteomes" id="UP001231370"/>
    </source>
</evidence>
<feature type="domain" description="DUF2281" evidence="2">
    <location>
        <begin position="15"/>
        <end position="77"/>
    </location>
</feature>
<organism evidence="3 4">
    <name type="scientific">Roseofilum halophilum BLCC-M91</name>
    <dbReference type="NCBI Taxonomy" id="3022259"/>
    <lineage>
        <taxon>Bacteria</taxon>
        <taxon>Bacillati</taxon>
        <taxon>Cyanobacteriota</taxon>
        <taxon>Cyanophyceae</taxon>
        <taxon>Desertifilales</taxon>
        <taxon>Desertifilaceae</taxon>
        <taxon>Roseofilum</taxon>
        <taxon>Roseofilum halophilum</taxon>
    </lineage>
</organism>
<gene>
    <name evidence="3" type="ORF">PJF56_15710</name>
</gene>
<proteinExistence type="predicted"/>
<comment type="caution">
    <text evidence="3">The sequence shown here is derived from an EMBL/GenBank/DDBJ whole genome shotgun (WGS) entry which is preliminary data.</text>
</comment>
<dbReference type="RefSeq" id="WP_283763612.1">
    <property type="nucleotide sequence ID" value="NZ_JAQPOK010000116.1"/>
</dbReference>
<evidence type="ECO:0000256" key="1">
    <source>
        <dbReference type="SAM" id="MobiDB-lite"/>
    </source>
</evidence>
<dbReference type="Pfam" id="PF10047">
    <property type="entry name" value="DUF2281"/>
    <property type="match status" value="1"/>
</dbReference>
<dbReference type="InterPro" id="IPR018739">
    <property type="entry name" value="DUF2281"/>
</dbReference>
<feature type="compositionally biased region" description="Polar residues" evidence="1">
    <location>
        <begin position="40"/>
        <end position="56"/>
    </location>
</feature>
<keyword evidence="4" id="KW-1185">Reference proteome</keyword>
<dbReference type="EMBL" id="JAQPOK010000116">
    <property type="protein sequence ID" value="MDJ1180310.1"/>
    <property type="molecule type" value="Genomic_DNA"/>
</dbReference>
<protein>
    <submittedName>
        <fullName evidence="3">DUF2281 domain-containing protein</fullName>
    </submittedName>
</protein>
<feature type="region of interest" description="Disordered" evidence="1">
    <location>
        <begin position="40"/>
        <end position="86"/>
    </location>
</feature>
<name>A0ABT7BMB0_9CYAN</name>
<accession>A0ABT7BMB0</accession>
<evidence type="ECO:0000259" key="2">
    <source>
        <dbReference type="Pfam" id="PF10047"/>
    </source>
</evidence>
<sequence length="86" mass="9731">MTSQTLSVIEDLSIKLQKLRPDNQQMLLVFAEFLLERQTQSMESSTSNEAASSPTPQRVLGLHQGMGWTSDDFNDPLPDGFWTEEE</sequence>
<reference evidence="3 4" key="1">
    <citation type="submission" date="2023-01" db="EMBL/GenBank/DDBJ databases">
        <title>Novel diversity within Roseofilum (Cyanobacteria; Desertifilaceae) from marine benthic mats with descriptions of four novel species.</title>
        <authorList>
            <person name="Wang Y."/>
            <person name="Berthold D.E."/>
            <person name="Hu J."/>
            <person name="Lefler F.W."/>
            <person name="Laughinghouse H.D. IV."/>
        </authorList>
    </citation>
    <scope>NUCLEOTIDE SEQUENCE [LARGE SCALE GENOMIC DNA]</scope>
    <source>
        <strain evidence="3 4">BLCC-M91</strain>
    </source>
</reference>
<dbReference type="Proteomes" id="UP001231370">
    <property type="component" value="Unassembled WGS sequence"/>
</dbReference>